<reference evidence="4" key="1">
    <citation type="journal article" date="2019" name="Int. J. Syst. Evol. Microbiol.">
        <title>The Global Catalogue of Microorganisms (GCM) 10K type strain sequencing project: providing services to taxonomists for standard genome sequencing and annotation.</title>
        <authorList>
            <consortium name="The Broad Institute Genomics Platform"/>
            <consortium name="The Broad Institute Genome Sequencing Center for Infectious Disease"/>
            <person name="Wu L."/>
            <person name="Ma J."/>
        </authorList>
    </citation>
    <scope>NUCLEOTIDE SEQUENCE [LARGE SCALE GENOMIC DNA]</scope>
    <source>
        <strain evidence="4">CCUG 62982</strain>
    </source>
</reference>
<keyword evidence="2" id="KW-0732">Signal</keyword>
<evidence type="ECO:0000256" key="1">
    <source>
        <dbReference type="SAM" id="MobiDB-lite"/>
    </source>
</evidence>
<protein>
    <recommendedName>
        <fullName evidence="5">DUF4412 domain-containing protein</fullName>
    </recommendedName>
</protein>
<evidence type="ECO:0000313" key="3">
    <source>
        <dbReference type="EMBL" id="MFD0946711.1"/>
    </source>
</evidence>
<sequence length="255" mass="27906">MTNIWPKMVAALAMPLLLVSCVFTPGKFTSALTIHVDRSFTFSYTGEVNAVDVEGLMGKAMLEGVKASAEAGKTKGKGKTAAEPPFPLTLSPEEKAERDRRFMRIASELSKETGYRKVEYRGDGVFFIDFEISGTLDHGFAYPYSPDNKITFPWISIELRGKDMVRFKVPGFSNQDPTGMGMPTSGPMAQSMSMMMGTDAKPMDGVFTFVTDAEIISQNNEDGAIGDGKVKTISWKIDDNTDTAPMASLRVRPKP</sequence>
<feature type="region of interest" description="Disordered" evidence="1">
    <location>
        <begin position="71"/>
        <end position="90"/>
    </location>
</feature>
<feature type="signal peptide" evidence="2">
    <location>
        <begin position="1"/>
        <end position="24"/>
    </location>
</feature>
<comment type="caution">
    <text evidence="3">The sequence shown here is derived from an EMBL/GenBank/DDBJ whole genome shotgun (WGS) entry which is preliminary data.</text>
</comment>
<dbReference type="Proteomes" id="UP001596977">
    <property type="component" value="Unassembled WGS sequence"/>
</dbReference>
<name>A0ABW3H5F6_9SPHN</name>
<dbReference type="EMBL" id="JBHTJG010000004">
    <property type="protein sequence ID" value="MFD0946711.1"/>
    <property type="molecule type" value="Genomic_DNA"/>
</dbReference>
<dbReference type="PROSITE" id="PS51257">
    <property type="entry name" value="PROKAR_LIPOPROTEIN"/>
    <property type="match status" value="1"/>
</dbReference>
<organism evidence="3 4">
    <name type="scientific">Sphingomonas canadensis</name>
    <dbReference type="NCBI Taxonomy" id="1219257"/>
    <lineage>
        <taxon>Bacteria</taxon>
        <taxon>Pseudomonadati</taxon>
        <taxon>Pseudomonadota</taxon>
        <taxon>Alphaproteobacteria</taxon>
        <taxon>Sphingomonadales</taxon>
        <taxon>Sphingomonadaceae</taxon>
        <taxon>Sphingomonas</taxon>
    </lineage>
</organism>
<evidence type="ECO:0000313" key="4">
    <source>
        <dbReference type="Proteomes" id="UP001596977"/>
    </source>
</evidence>
<dbReference type="RefSeq" id="WP_264944202.1">
    <property type="nucleotide sequence ID" value="NZ_JAPDRA010000004.1"/>
</dbReference>
<accession>A0ABW3H5F6</accession>
<feature type="chain" id="PRO_5045182332" description="DUF4412 domain-containing protein" evidence="2">
    <location>
        <begin position="25"/>
        <end position="255"/>
    </location>
</feature>
<gene>
    <name evidence="3" type="ORF">ACFQ1E_10205</name>
</gene>
<proteinExistence type="predicted"/>
<evidence type="ECO:0008006" key="5">
    <source>
        <dbReference type="Google" id="ProtNLM"/>
    </source>
</evidence>
<keyword evidence="4" id="KW-1185">Reference proteome</keyword>
<evidence type="ECO:0000256" key="2">
    <source>
        <dbReference type="SAM" id="SignalP"/>
    </source>
</evidence>